<feature type="coiled-coil region" evidence="1">
    <location>
        <begin position="31"/>
        <end position="58"/>
    </location>
</feature>
<dbReference type="OrthoDB" id="3267490at2759"/>
<dbReference type="EMBL" id="KN837270">
    <property type="protein sequence ID" value="KIJ30025.1"/>
    <property type="molecule type" value="Genomic_DNA"/>
</dbReference>
<evidence type="ECO:0000313" key="2">
    <source>
        <dbReference type="EMBL" id="KIJ30025.1"/>
    </source>
</evidence>
<protein>
    <recommendedName>
        <fullName evidence="4">F-box domain-containing protein</fullName>
    </recommendedName>
</protein>
<gene>
    <name evidence="2" type="ORF">M422DRAFT_268486</name>
</gene>
<keyword evidence="3" id="KW-1185">Reference proteome</keyword>
<evidence type="ECO:0000313" key="3">
    <source>
        <dbReference type="Proteomes" id="UP000054279"/>
    </source>
</evidence>
<organism evidence="2 3">
    <name type="scientific">Sphaerobolus stellatus (strain SS14)</name>
    <dbReference type="NCBI Taxonomy" id="990650"/>
    <lineage>
        <taxon>Eukaryota</taxon>
        <taxon>Fungi</taxon>
        <taxon>Dikarya</taxon>
        <taxon>Basidiomycota</taxon>
        <taxon>Agaricomycotina</taxon>
        <taxon>Agaricomycetes</taxon>
        <taxon>Phallomycetidae</taxon>
        <taxon>Geastrales</taxon>
        <taxon>Sphaerobolaceae</taxon>
        <taxon>Sphaerobolus</taxon>
    </lineage>
</organism>
<reference evidence="2 3" key="1">
    <citation type="submission" date="2014-06" db="EMBL/GenBank/DDBJ databases">
        <title>Evolutionary Origins and Diversification of the Mycorrhizal Mutualists.</title>
        <authorList>
            <consortium name="DOE Joint Genome Institute"/>
            <consortium name="Mycorrhizal Genomics Consortium"/>
            <person name="Kohler A."/>
            <person name="Kuo A."/>
            <person name="Nagy L.G."/>
            <person name="Floudas D."/>
            <person name="Copeland A."/>
            <person name="Barry K.W."/>
            <person name="Cichocki N."/>
            <person name="Veneault-Fourrey C."/>
            <person name="LaButti K."/>
            <person name="Lindquist E.A."/>
            <person name="Lipzen A."/>
            <person name="Lundell T."/>
            <person name="Morin E."/>
            <person name="Murat C."/>
            <person name="Riley R."/>
            <person name="Ohm R."/>
            <person name="Sun H."/>
            <person name="Tunlid A."/>
            <person name="Henrissat B."/>
            <person name="Grigoriev I.V."/>
            <person name="Hibbett D.S."/>
            <person name="Martin F."/>
        </authorList>
    </citation>
    <scope>NUCLEOTIDE SEQUENCE [LARGE SCALE GENOMIC DNA]</scope>
    <source>
        <strain evidence="2 3">SS14</strain>
    </source>
</reference>
<sequence>MQMVFELCTIGPRSSVLVATAVNISSINRLADEGKTKIEEAQAKLHDLQLEKKNLEEHHYEATRLLAPIRRLLHEILARVLLFVIPDVFKWNDPEHRIGTVDVLEDVDIESLYLARLHLLRVCHRWKRVVYECPAAWTSIIVDSEGPLHITQRPLQLSKAKLLDDYISGRCRDKDAKETADLLVLYLPQVVRLALLWPPMAAILSSLPNRARTSSTLS</sequence>
<dbReference type="HOGENOM" id="CLU_108158_0_0_1"/>
<evidence type="ECO:0008006" key="4">
    <source>
        <dbReference type="Google" id="ProtNLM"/>
    </source>
</evidence>
<evidence type="ECO:0000256" key="1">
    <source>
        <dbReference type="SAM" id="Coils"/>
    </source>
</evidence>
<dbReference type="Proteomes" id="UP000054279">
    <property type="component" value="Unassembled WGS sequence"/>
</dbReference>
<dbReference type="AlphaFoldDB" id="A0A0C9UY55"/>
<proteinExistence type="predicted"/>
<keyword evidence="1" id="KW-0175">Coiled coil</keyword>
<accession>A0A0C9UY55</accession>
<name>A0A0C9UY55_SPHS4</name>